<dbReference type="GO" id="GO:0005829">
    <property type="term" value="C:cytosol"/>
    <property type="evidence" value="ECO:0007669"/>
    <property type="project" value="TreeGrafter"/>
</dbReference>
<dbReference type="Proteomes" id="UP000182945">
    <property type="component" value="Chromosome"/>
</dbReference>
<dbReference type="Pfam" id="PF00899">
    <property type="entry name" value="ThiF"/>
    <property type="match status" value="1"/>
</dbReference>
<feature type="domain" description="THIF-type NAD/FAD binding fold" evidence="2">
    <location>
        <begin position="5"/>
        <end position="241"/>
    </location>
</feature>
<dbReference type="GO" id="GO:0008641">
    <property type="term" value="F:ubiquitin-like modifier activating enzyme activity"/>
    <property type="evidence" value="ECO:0007669"/>
    <property type="project" value="InterPro"/>
</dbReference>
<dbReference type="InterPro" id="IPR000594">
    <property type="entry name" value="ThiF_NAD_FAD-bd"/>
</dbReference>
<dbReference type="PANTHER" id="PTHR10953">
    <property type="entry name" value="UBIQUITIN-ACTIVATING ENZYME E1"/>
    <property type="match status" value="1"/>
</dbReference>
<comment type="similarity">
    <text evidence="1">Belongs to the HesA/MoeB/ThiF family.</text>
</comment>
<dbReference type="AlphaFoldDB" id="A0AAC9J1F0"/>
<dbReference type="InterPro" id="IPR035985">
    <property type="entry name" value="Ubiquitin-activating_enz"/>
</dbReference>
<dbReference type="NCBIfam" id="NF009123">
    <property type="entry name" value="PRK12475.1"/>
    <property type="match status" value="1"/>
</dbReference>
<dbReference type="InterPro" id="IPR045886">
    <property type="entry name" value="ThiF/MoeB/HesA"/>
</dbReference>
<gene>
    <name evidence="3" type="ORF">BME96_15090</name>
</gene>
<dbReference type="GeneID" id="71515735"/>
<evidence type="ECO:0000313" key="4">
    <source>
        <dbReference type="Proteomes" id="UP000182945"/>
    </source>
</evidence>
<reference evidence="3 4" key="1">
    <citation type="submission" date="2016-11" db="EMBL/GenBank/DDBJ databases">
        <title>Complete genome sequencing of Virgibacillus halodenitrificans PDB-F2.</title>
        <authorList>
            <person name="Sun Z."/>
            <person name="Zhou Y."/>
            <person name="Li H."/>
        </authorList>
    </citation>
    <scope>NUCLEOTIDE SEQUENCE [LARGE SCALE GENOMIC DNA]</scope>
    <source>
        <strain evidence="3 4">PDB-F2</strain>
    </source>
</reference>
<evidence type="ECO:0000256" key="1">
    <source>
        <dbReference type="ARBA" id="ARBA00009919"/>
    </source>
</evidence>
<dbReference type="FunFam" id="3.40.50.720:FF:000080">
    <property type="entry name" value="Thiazole biosynthesis adenylyltransferase ThiF"/>
    <property type="match status" value="1"/>
</dbReference>
<dbReference type="RefSeq" id="WP_060679959.1">
    <property type="nucleotide sequence ID" value="NZ_CP017962.1"/>
</dbReference>
<dbReference type="GO" id="GO:0016779">
    <property type="term" value="F:nucleotidyltransferase activity"/>
    <property type="evidence" value="ECO:0007669"/>
    <property type="project" value="TreeGrafter"/>
</dbReference>
<dbReference type="Gene3D" id="3.40.50.720">
    <property type="entry name" value="NAD(P)-binding Rossmann-like Domain"/>
    <property type="match status" value="1"/>
</dbReference>
<accession>A0AAC9J1F0</accession>
<dbReference type="SUPFAM" id="SSF69572">
    <property type="entry name" value="Activating enzymes of the ubiquitin-like proteins"/>
    <property type="match status" value="1"/>
</dbReference>
<protein>
    <submittedName>
        <fullName evidence="3">Thiamine biosynthesis protein MoeB</fullName>
    </submittedName>
</protein>
<name>A0AAC9J1F0_VIRHA</name>
<evidence type="ECO:0000313" key="3">
    <source>
        <dbReference type="EMBL" id="APC49438.1"/>
    </source>
</evidence>
<dbReference type="PANTHER" id="PTHR10953:SF102">
    <property type="entry name" value="ADENYLYLTRANSFERASE AND SULFURTRANSFERASE MOCS3"/>
    <property type="match status" value="1"/>
</dbReference>
<organism evidence="3 4">
    <name type="scientific">Virgibacillus halodenitrificans</name>
    <name type="common">Bacillus halodenitrificans</name>
    <dbReference type="NCBI Taxonomy" id="1482"/>
    <lineage>
        <taxon>Bacteria</taxon>
        <taxon>Bacillati</taxon>
        <taxon>Bacillota</taxon>
        <taxon>Bacilli</taxon>
        <taxon>Bacillales</taxon>
        <taxon>Bacillaceae</taxon>
        <taxon>Virgibacillus</taxon>
    </lineage>
</organism>
<dbReference type="GO" id="GO:0004792">
    <property type="term" value="F:thiosulfate-cyanide sulfurtransferase activity"/>
    <property type="evidence" value="ECO:0007669"/>
    <property type="project" value="TreeGrafter"/>
</dbReference>
<proteinExistence type="inferred from homology"/>
<evidence type="ECO:0000259" key="2">
    <source>
        <dbReference type="Pfam" id="PF00899"/>
    </source>
</evidence>
<dbReference type="GO" id="GO:0008146">
    <property type="term" value="F:sulfotransferase activity"/>
    <property type="evidence" value="ECO:0007669"/>
    <property type="project" value="TreeGrafter"/>
</dbReference>
<dbReference type="CDD" id="cd00757">
    <property type="entry name" value="ThiF_MoeB_HesA_family"/>
    <property type="match status" value="1"/>
</dbReference>
<dbReference type="KEGG" id="vhl:BME96_15090"/>
<sequence length="338" mass="37846">MHDRYSRQILFSGIGAEGQEKLENKHALIIGAGALGTGSAEILARAGVGELTIVDRDYVEWSNLQRQQLYTEADAEERMPKVIAAKKRLEEINSGITIHAHIIDVTPVELEQLIHGVDLILDATDNFDIRMIINDTSQKYSIPWIYGSCVGSYGISYTILPGVSPCLHCLMENIPIGGMTCDTLGVISPVVQLVIAHQTAEALKILTEKTDRLRQELISFDLWNNQQSTIQVRSLKQQQCKSCGDHANYPFLDYENTTKAEILCGRETVQIRPSSRETKDLETLAIKLKKLGKVKQNPYLLQFTIGDDRLVLFRDGRVLVHGTNDAARARSLYHRYLG</sequence>
<dbReference type="EMBL" id="CP017962">
    <property type="protein sequence ID" value="APC49438.1"/>
    <property type="molecule type" value="Genomic_DNA"/>
</dbReference>